<sequence>MDLFALTETQFIRELIARQNENLHISYKDFVMQVYDLCRNKQEKGFAVSALLVVEVEISALQTAAQREDVNNALVSFINKALHFVRNTISHYKEVDFVPTSEDDMIEKIGLNWQANKSALIEIGYAFKVAKCFGANVSAREIILKLAKLFKVDMAENYIYKKYYDMKTRENNRRTYFIDDLGDKLNDHMDNEDTKDDKKKVEEPSMSSH</sequence>
<evidence type="ECO:0000313" key="2">
    <source>
        <dbReference type="EMBL" id="TGY70987.1"/>
    </source>
</evidence>
<feature type="region of interest" description="Disordered" evidence="1">
    <location>
        <begin position="187"/>
        <end position="209"/>
    </location>
</feature>
<dbReference type="AlphaFoldDB" id="A0A4S2FPG4"/>
<accession>A0A4S2FPG4</accession>
<dbReference type="RefSeq" id="WP_135993709.1">
    <property type="nucleotide sequence ID" value="NZ_SRYD01000054.1"/>
</dbReference>
<dbReference type="Proteomes" id="UP000306630">
    <property type="component" value="Unassembled WGS sequence"/>
</dbReference>
<evidence type="ECO:0000313" key="3">
    <source>
        <dbReference type="Proteomes" id="UP000306630"/>
    </source>
</evidence>
<organism evidence="2 3">
    <name type="scientific">Muribaculum intestinale</name>
    <dbReference type="NCBI Taxonomy" id="1796646"/>
    <lineage>
        <taxon>Bacteria</taxon>
        <taxon>Pseudomonadati</taxon>
        <taxon>Bacteroidota</taxon>
        <taxon>Bacteroidia</taxon>
        <taxon>Bacteroidales</taxon>
        <taxon>Muribaculaceae</taxon>
        <taxon>Muribaculum</taxon>
    </lineage>
</organism>
<gene>
    <name evidence="2" type="ORF">E5333_11995</name>
</gene>
<dbReference type="InterPro" id="IPR018534">
    <property type="entry name" value="Tet_reg_excision_RteC"/>
</dbReference>
<comment type="caution">
    <text evidence="2">The sequence shown here is derived from an EMBL/GenBank/DDBJ whole genome shotgun (WGS) entry which is preliminary data.</text>
</comment>
<reference evidence="2 3" key="1">
    <citation type="submission" date="2019-04" db="EMBL/GenBank/DDBJ databases">
        <title>Microbes associate with the intestines of laboratory mice.</title>
        <authorList>
            <person name="Navarre W."/>
            <person name="Wong E."/>
            <person name="Huang K."/>
            <person name="Tropini C."/>
            <person name="Ng K."/>
            <person name="Yu B."/>
        </authorList>
    </citation>
    <scope>NUCLEOTIDE SEQUENCE [LARGE SCALE GENOMIC DNA]</scope>
    <source>
        <strain evidence="2 3">NM06_A21</strain>
    </source>
</reference>
<feature type="compositionally biased region" description="Basic and acidic residues" evidence="1">
    <location>
        <begin position="187"/>
        <end position="203"/>
    </location>
</feature>
<proteinExistence type="predicted"/>
<dbReference type="Pfam" id="PF09357">
    <property type="entry name" value="RteC"/>
    <property type="match status" value="1"/>
</dbReference>
<name>A0A4S2FPG4_9BACT</name>
<evidence type="ECO:0008006" key="4">
    <source>
        <dbReference type="Google" id="ProtNLM"/>
    </source>
</evidence>
<protein>
    <recommendedName>
        <fullName evidence="4">RteC protein</fullName>
    </recommendedName>
</protein>
<evidence type="ECO:0000256" key="1">
    <source>
        <dbReference type="SAM" id="MobiDB-lite"/>
    </source>
</evidence>
<dbReference type="EMBL" id="SRYD01000054">
    <property type="protein sequence ID" value="TGY70987.1"/>
    <property type="molecule type" value="Genomic_DNA"/>
</dbReference>